<dbReference type="RefSeq" id="WP_203876136.1">
    <property type="nucleotide sequence ID" value="NZ_BOOK01000027.1"/>
</dbReference>
<dbReference type="Pfam" id="PF03091">
    <property type="entry name" value="CutA1"/>
    <property type="match status" value="1"/>
</dbReference>
<dbReference type="InterPro" id="IPR011322">
    <property type="entry name" value="N-reg_PII-like_a/b"/>
</dbReference>
<dbReference type="PANTHER" id="PTHR23419">
    <property type="entry name" value="DIVALENT CATION TOLERANCE CUTA-RELATED"/>
    <property type="match status" value="1"/>
</dbReference>
<keyword evidence="3" id="KW-1185">Reference proteome</keyword>
<dbReference type="GO" id="GO:0010038">
    <property type="term" value="P:response to metal ion"/>
    <property type="evidence" value="ECO:0007669"/>
    <property type="project" value="InterPro"/>
</dbReference>
<evidence type="ECO:0000313" key="3">
    <source>
        <dbReference type="Proteomes" id="UP000634476"/>
    </source>
</evidence>
<proteinExistence type="inferred from homology"/>
<dbReference type="SUPFAM" id="SSF54913">
    <property type="entry name" value="GlnB-like"/>
    <property type="match status" value="1"/>
</dbReference>
<dbReference type="Gene3D" id="3.30.70.120">
    <property type="match status" value="1"/>
</dbReference>
<dbReference type="PANTHER" id="PTHR23419:SF8">
    <property type="entry name" value="FI09726P"/>
    <property type="match status" value="1"/>
</dbReference>
<organism evidence="2 3">
    <name type="scientific">Planobispora takensis</name>
    <dbReference type="NCBI Taxonomy" id="1367882"/>
    <lineage>
        <taxon>Bacteria</taxon>
        <taxon>Bacillati</taxon>
        <taxon>Actinomycetota</taxon>
        <taxon>Actinomycetes</taxon>
        <taxon>Streptosporangiales</taxon>
        <taxon>Streptosporangiaceae</taxon>
        <taxon>Planobispora</taxon>
    </lineage>
</organism>
<evidence type="ECO:0000313" key="2">
    <source>
        <dbReference type="EMBL" id="GII01764.1"/>
    </source>
</evidence>
<dbReference type="AlphaFoldDB" id="A0A8J3WTE9"/>
<comment type="similarity">
    <text evidence="1">Belongs to the CutA family.</text>
</comment>
<comment type="caution">
    <text evidence="2">The sequence shown here is derived from an EMBL/GenBank/DDBJ whole genome shotgun (WGS) entry which is preliminary data.</text>
</comment>
<evidence type="ECO:0000256" key="1">
    <source>
        <dbReference type="ARBA" id="ARBA00010169"/>
    </source>
</evidence>
<name>A0A8J3WTE9_9ACTN</name>
<protein>
    <submittedName>
        <fullName evidence="2">Uncharacterized protein</fullName>
    </submittedName>
</protein>
<reference evidence="2" key="1">
    <citation type="submission" date="2021-01" db="EMBL/GenBank/DDBJ databases">
        <title>Whole genome shotgun sequence of Planobispora takensis NBRC 109077.</title>
        <authorList>
            <person name="Komaki H."/>
            <person name="Tamura T."/>
        </authorList>
    </citation>
    <scope>NUCLEOTIDE SEQUENCE</scope>
    <source>
        <strain evidence="2">NBRC 109077</strain>
    </source>
</reference>
<dbReference type="InterPro" id="IPR015867">
    <property type="entry name" value="N-reg_PII/ATP_PRibTrfase_C"/>
</dbReference>
<dbReference type="EMBL" id="BOOK01000027">
    <property type="protein sequence ID" value="GII01764.1"/>
    <property type="molecule type" value="Genomic_DNA"/>
</dbReference>
<gene>
    <name evidence="2" type="ORF">Pta02_37720</name>
</gene>
<dbReference type="InterPro" id="IPR004323">
    <property type="entry name" value="Ion_tolerance_CutA"/>
</dbReference>
<dbReference type="GO" id="GO:0005507">
    <property type="term" value="F:copper ion binding"/>
    <property type="evidence" value="ECO:0007669"/>
    <property type="project" value="TreeGrafter"/>
</dbReference>
<accession>A0A8J3WTE9</accession>
<sequence>MAEYVRAFTTAESEQEAVALARSILQARLAAEVRIAGPIRSLRWWKDLVEEVQEWELTMTTTRELLPALEEHLNENPHLGGQYKITSIEIS</sequence>
<dbReference type="Proteomes" id="UP000634476">
    <property type="component" value="Unassembled WGS sequence"/>
</dbReference>